<feature type="transmembrane region" description="Helical" evidence="8">
    <location>
        <begin position="318"/>
        <end position="338"/>
    </location>
</feature>
<feature type="transmembrane region" description="Helical" evidence="8">
    <location>
        <begin position="359"/>
        <end position="380"/>
    </location>
</feature>
<reference evidence="12" key="1">
    <citation type="journal article" date="2019" name="Mol. Biol. Evol.">
        <title>Blast fungal genomes show frequent chromosomal changes, gene gains and losses, and effector gene turnover.</title>
        <authorList>
            <person name="Gomez Luciano L.B."/>
            <person name="Jason Tsai I."/>
            <person name="Chuma I."/>
            <person name="Tosa Y."/>
            <person name="Chen Y.H."/>
            <person name="Li J.Y."/>
            <person name="Li M.Y."/>
            <person name="Jade Lu M.Y."/>
            <person name="Nakayashiki H."/>
            <person name="Li W.H."/>
        </authorList>
    </citation>
    <scope>NUCLEOTIDE SEQUENCE</scope>
    <source>
        <strain evidence="12">NI907</strain>
    </source>
</reference>
<dbReference type="Gene3D" id="1.20.120.1770">
    <property type="match status" value="1"/>
</dbReference>
<dbReference type="SUPFAM" id="SSF49344">
    <property type="entry name" value="CBD9-like"/>
    <property type="match status" value="1"/>
</dbReference>
<evidence type="ECO:0000313" key="12">
    <source>
        <dbReference type="RefSeq" id="XP_030984021.1"/>
    </source>
</evidence>
<evidence type="ECO:0000259" key="10">
    <source>
        <dbReference type="PROSITE" id="PS50836"/>
    </source>
</evidence>
<keyword evidence="4" id="KW-0249">Electron transport</keyword>
<evidence type="ECO:0000256" key="4">
    <source>
        <dbReference type="ARBA" id="ARBA00022982"/>
    </source>
</evidence>
<proteinExistence type="predicted"/>
<keyword evidence="6 8" id="KW-0472">Membrane</keyword>
<keyword evidence="5 8" id="KW-1133">Transmembrane helix</keyword>
<dbReference type="PANTHER" id="PTHR47797">
    <property type="entry name" value="DEHYDROGENASE, PUTATIVE (AFU_ORTHOLOGUE AFUA_8G05805)-RELATED"/>
    <property type="match status" value="1"/>
</dbReference>
<dbReference type="Pfam" id="PF16010">
    <property type="entry name" value="CDH-cyt"/>
    <property type="match status" value="1"/>
</dbReference>
<evidence type="ECO:0000256" key="5">
    <source>
        <dbReference type="ARBA" id="ARBA00022989"/>
    </source>
</evidence>
<dbReference type="SMART" id="SM00665">
    <property type="entry name" value="B561"/>
    <property type="match status" value="1"/>
</dbReference>
<keyword evidence="2" id="KW-0813">Transport</keyword>
<name>A0A6P8BA16_PYRGI</name>
<protein>
    <recommendedName>
        <fullName evidence="10">DOMON domain-containing protein</fullName>
    </recommendedName>
</protein>
<feature type="region of interest" description="Disordered" evidence="7">
    <location>
        <begin position="457"/>
        <end position="493"/>
    </location>
</feature>
<dbReference type="Pfam" id="PF03188">
    <property type="entry name" value="Cytochrom_B561"/>
    <property type="match status" value="1"/>
</dbReference>
<feature type="transmembrane region" description="Helical" evidence="8">
    <location>
        <begin position="288"/>
        <end position="306"/>
    </location>
</feature>
<sequence>MPSTLATWALAAFTALQLTSMTAAQGSSSSITSASTITSTAAAPTLTAPSNTSQKQSVFVSPDQELAFGVTIPDDPASDDIYFTLAGQPSLGWTAVGLGADSMAGNALVLMVYASASNKNVTFSPRLTSYGGSEPTPYRDLRFDVLPGTGYYNGTLMFRARCFNCRRWPGGSIDVNSTAQRCIWAAGPSYEVKSDDVAAPLKFHRSYGSFSINLKAAQGPGQAPTLNFQTAKKSEGAALTGEPRSGKRDWSALFHGIIMLFCFVGLLPFGLIVLRVGNWPRWHAVNQSIALVGIITGFGLGVNTSFKYNRSRNFNNPHQVIGILVFIFMLSQFVLGYLHHRMYKQNEGKGSPLAPFHIWLGRTVMIMGVINGFLGFPFALSYRYNYILLGLVLAIAPLVILLLLYKPLIRPRLWGRKEEQPTEEALPPYTAEPWRQQVPATGHTATAVAAQAPETRGIGLSDMGAWASRGGRDRPGQAPGGNWGQPQNPREMI</sequence>
<feature type="transmembrane region" description="Helical" evidence="8">
    <location>
        <begin position="386"/>
        <end position="405"/>
    </location>
</feature>
<feature type="signal peptide" evidence="9">
    <location>
        <begin position="1"/>
        <end position="24"/>
    </location>
</feature>
<dbReference type="GO" id="GO:0016020">
    <property type="term" value="C:membrane"/>
    <property type="evidence" value="ECO:0007669"/>
    <property type="project" value="UniProtKB-SubCell"/>
</dbReference>
<feature type="transmembrane region" description="Helical" evidence="8">
    <location>
        <begin position="252"/>
        <end position="276"/>
    </location>
</feature>
<dbReference type="PANTHER" id="PTHR47797:SF1">
    <property type="entry name" value="CYTOCHROME B561 DOMAIN-CONTAINING PROTEIN-RELATED"/>
    <property type="match status" value="1"/>
</dbReference>
<dbReference type="InterPro" id="IPR015920">
    <property type="entry name" value="Cellobiose_DH-like_cyt"/>
</dbReference>
<gene>
    <name evidence="12" type="ORF">PgNI_03458</name>
</gene>
<evidence type="ECO:0000256" key="2">
    <source>
        <dbReference type="ARBA" id="ARBA00022448"/>
    </source>
</evidence>
<dbReference type="KEGG" id="pgri:PgNI_03458"/>
<dbReference type="GeneID" id="41958423"/>
<comment type="subcellular location">
    <subcellularLocation>
        <location evidence="1">Membrane</location>
    </subcellularLocation>
</comment>
<evidence type="ECO:0000256" key="8">
    <source>
        <dbReference type="SAM" id="Phobius"/>
    </source>
</evidence>
<reference evidence="12" key="3">
    <citation type="submission" date="2025-08" db="UniProtKB">
        <authorList>
            <consortium name="RefSeq"/>
        </authorList>
    </citation>
    <scope>IDENTIFICATION</scope>
    <source>
        <strain evidence="12">NI907</strain>
    </source>
</reference>
<feature type="compositionally biased region" description="Polar residues" evidence="7">
    <location>
        <begin position="484"/>
        <end position="493"/>
    </location>
</feature>
<dbReference type="CDD" id="cd09630">
    <property type="entry name" value="CDH_like_cytochrome"/>
    <property type="match status" value="1"/>
</dbReference>
<dbReference type="RefSeq" id="XP_030984021.1">
    <property type="nucleotide sequence ID" value="XM_031123513.1"/>
</dbReference>
<keyword evidence="11" id="KW-1185">Reference proteome</keyword>
<keyword evidence="3 8" id="KW-0812">Transmembrane</keyword>
<evidence type="ECO:0000256" key="3">
    <source>
        <dbReference type="ARBA" id="ARBA00022692"/>
    </source>
</evidence>
<evidence type="ECO:0000256" key="7">
    <source>
        <dbReference type="SAM" id="MobiDB-lite"/>
    </source>
</evidence>
<dbReference type="CDD" id="cd08760">
    <property type="entry name" value="Cyt_b561_FRRS1_like"/>
    <property type="match status" value="1"/>
</dbReference>
<reference evidence="12" key="2">
    <citation type="submission" date="2019-10" db="EMBL/GenBank/DDBJ databases">
        <authorList>
            <consortium name="NCBI Genome Project"/>
        </authorList>
    </citation>
    <scope>NUCLEOTIDE SEQUENCE</scope>
    <source>
        <strain evidence="12">NI907</strain>
    </source>
</reference>
<feature type="domain" description="DOMON" evidence="10">
    <location>
        <begin position="64"/>
        <end position="187"/>
    </location>
</feature>
<dbReference type="Proteomes" id="UP000515153">
    <property type="component" value="Unplaced"/>
</dbReference>
<feature type="chain" id="PRO_5027822133" description="DOMON domain-containing protein" evidence="9">
    <location>
        <begin position="25"/>
        <end position="493"/>
    </location>
</feature>
<dbReference type="Gene3D" id="2.60.40.1210">
    <property type="entry name" value="Cellobiose dehydrogenase, cytochrome domain"/>
    <property type="match status" value="1"/>
</dbReference>
<organism evidence="11 12">
    <name type="scientific">Pyricularia grisea</name>
    <name type="common">Crabgrass-specific blast fungus</name>
    <name type="synonym">Magnaporthe grisea</name>
    <dbReference type="NCBI Taxonomy" id="148305"/>
    <lineage>
        <taxon>Eukaryota</taxon>
        <taxon>Fungi</taxon>
        <taxon>Dikarya</taxon>
        <taxon>Ascomycota</taxon>
        <taxon>Pezizomycotina</taxon>
        <taxon>Sordariomycetes</taxon>
        <taxon>Sordariomycetidae</taxon>
        <taxon>Magnaporthales</taxon>
        <taxon>Pyriculariaceae</taxon>
        <taxon>Pyricularia</taxon>
    </lineage>
</organism>
<dbReference type="SMART" id="SM00664">
    <property type="entry name" value="DoH"/>
    <property type="match status" value="1"/>
</dbReference>
<dbReference type="InterPro" id="IPR005018">
    <property type="entry name" value="DOMON_domain"/>
</dbReference>
<dbReference type="AlphaFoldDB" id="A0A6P8BA16"/>
<evidence type="ECO:0000313" key="11">
    <source>
        <dbReference type="Proteomes" id="UP000515153"/>
    </source>
</evidence>
<evidence type="ECO:0000256" key="9">
    <source>
        <dbReference type="SAM" id="SignalP"/>
    </source>
</evidence>
<accession>A0A6P8BA16</accession>
<evidence type="ECO:0000256" key="6">
    <source>
        <dbReference type="ARBA" id="ARBA00023136"/>
    </source>
</evidence>
<evidence type="ECO:0000256" key="1">
    <source>
        <dbReference type="ARBA" id="ARBA00004370"/>
    </source>
</evidence>
<keyword evidence="9" id="KW-0732">Signal</keyword>
<dbReference type="PROSITE" id="PS50836">
    <property type="entry name" value="DOMON"/>
    <property type="match status" value="1"/>
</dbReference>
<dbReference type="InterPro" id="IPR006593">
    <property type="entry name" value="Cyt_b561/ferric_Rdtase_TM"/>
</dbReference>